<dbReference type="EMBL" id="JASPKZ010001990">
    <property type="protein sequence ID" value="KAJ9596420.1"/>
    <property type="molecule type" value="Genomic_DNA"/>
</dbReference>
<reference evidence="1" key="2">
    <citation type="submission" date="2023-05" db="EMBL/GenBank/DDBJ databases">
        <authorList>
            <person name="Fouks B."/>
        </authorList>
    </citation>
    <scope>NUCLEOTIDE SEQUENCE</scope>
    <source>
        <strain evidence="1">Stay&amp;Tobe</strain>
        <tissue evidence="1">Testes</tissue>
    </source>
</reference>
<evidence type="ECO:0000313" key="1">
    <source>
        <dbReference type="EMBL" id="KAJ9596420.1"/>
    </source>
</evidence>
<evidence type="ECO:0008006" key="3">
    <source>
        <dbReference type="Google" id="ProtNLM"/>
    </source>
</evidence>
<name>A0AAD8ACA3_DIPPU</name>
<protein>
    <recommendedName>
        <fullName evidence="3">Heat shock protein 70-like protein</fullName>
    </recommendedName>
</protein>
<dbReference type="PANTHER" id="PTHR14187:SF46">
    <property type="entry name" value="HEAT SHOCK 70 KDA PROTEIN 12A"/>
    <property type="match status" value="1"/>
</dbReference>
<comment type="caution">
    <text evidence="1">The sequence shown here is derived from an EMBL/GenBank/DDBJ whole genome shotgun (WGS) entry which is preliminary data.</text>
</comment>
<dbReference type="AlphaFoldDB" id="A0AAD8ACA3"/>
<reference evidence="1" key="1">
    <citation type="journal article" date="2023" name="IScience">
        <title>Live-bearing cockroach genome reveals convergent evolutionary mechanisms linked to viviparity in insects and beyond.</title>
        <authorList>
            <person name="Fouks B."/>
            <person name="Harrison M.C."/>
            <person name="Mikhailova A.A."/>
            <person name="Marchal E."/>
            <person name="English S."/>
            <person name="Carruthers M."/>
            <person name="Jennings E.C."/>
            <person name="Chiamaka E.L."/>
            <person name="Frigard R.A."/>
            <person name="Pippel M."/>
            <person name="Attardo G.M."/>
            <person name="Benoit J.B."/>
            <person name="Bornberg-Bauer E."/>
            <person name="Tobe S.S."/>
        </authorList>
    </citation>
    <scope>NUCLEOTIDE SEQUENCE</scope>
    <source>
        <strain evidence="1">Stay&amp;Tobe</strain>
    </source>
</reference>
<organism evidence="1 2">
    <name type="scientific">Diploptera punctata</name>
    <name type="common">Pacific beetle cockroach</name>
    <dbReference type="NCBI Taxonomy" id="6984"/>
    <lineage>
        <taxon>Eukaryota</taxon>
        <taxon>Metazoa</taxon>
        <taxon>Ecdysozoa</taxon>
        <taxon>Arthropoda</taxon>
        <taxon>Hexapoda</taxon>
        <taxon>Insecta</taxon>
        <taxon>Pterygota</taxon>
        <taxon>Neoptera</taxon>
        <taxon>Polyneoptera</taxon>
        <taxon>Dictyoptera</taxon>
        <taxon>Blattodea</taxon>
        <taxon>Blaberoidea</taxon>
        <taxon>Blaberidae</taxon>
        <taxon>Diplopterinae</taxon>
        <taxon>Diploptera</taxon>
    </lineage>
</organism>
<sequence>HIRDVLESPRVNGIKFLFLVGGFAESQILQHEIREKFSNQIKVIIPQGVSLTILRGAVLFGLNPSLVTVRRSKQTYGVGVLKHFVHGVHPPEKLIKKDDVEWCADVLDKFVLAEQCLALGETVVRRYTPACPAQKYIVINIYCTDSHNAQFITDPGVQRCGTLSLDIPDEGDKGSPIHHREIHIRMVFGGTEVTASALDVATGHAVHADIDFLTMLPDTEL</sequence>
<accession>A0AAD8ACA3</accession>
<gene>
    <name evidence="1" type="ORF">L9F63_012583</name>
</gene>
<dbReference type="PANTHER" id="PTHR14187">
    <property type="entry name" value="ALPHA KINASE/ELONGATION FACTOR 2 KINASE"/>
    <property type="match status" value="1"/>
</dbReference>
<proteinExistence type="predicted"/>
<evidence type="ECO:0000313" key="2">
    <source>
        <dbReference type="Proteomes" id="UP001233999"/>
    </source>
</evidence>
<keyword evidence="2" id="KW-1185">Reference proteome</keyword>
<feature type="non-terminal residue" evidence="1">
    <location>
        <position position="221"/>
    </location>
</feature>
<dbReference type="Proteomes" id="UP001233999">
    <property type="component" value="Unassembled WGS sequence"/>
</dbReference>